<proteinExistence type="predicted"/>
<feature type="domain" description="ABC3 transporter permease C-terminal" evidence="7">
    <location>
        <begin position="222"/>
        <end position="346"/>
    </location>
</feature>
<dbReference type="PANTHER" id="PTHR30287:SF2">
    <property type="entry name" value="BLL1001 PROTEIN"/>
    <property type="match status" value="1"/>
</dbReference>
<dbReference type="InterPro" id="IPR038766">
    <property type="entry name" value="Membrane_comp_ABC_pdt"/>
</dbReference>
<feature type="transmembrane region" description="Helical" evidence="6">
    <location>
        <begin position="746"/>
        <end position="767"/>
    </location>
</feature>
<dbReference type="PANTHER" id="PTHR30287">
    <property type="entry name" value="MEMBRANE COMPONENT OF PREDICTED ABC SUPERFAMILY METABOLITE UPTAKE TRANSPORTER"/>
    <property type="match status" value="1"/>
</dbReference>
<keyword evidence="9" id="KW-1185">Reference proteome</keyword>
<dbReference type="InterPro" id="IPR003838">
    <property type="entry name" value="ABC3_permease_C"/>
</dbReference>
<reference evidence="8 9" key="1">
    <citation type="submission" date="2020-02" db="EMBL/GenBank/DDBJ databases">
        <title>Pseudoroseicyclus tamarix, sp. nov., isolated from offshore sediment of a Tamarix chinensis forest.</title>
        <authorList>
            <person name="Gai Y."/>
        </authorList>
    </citation>
    <scope>NUCLEOTIDE SEQUENCE [LARGE SCALE GENOMIC DNA]</scope>
    <source>
        <strain evidence="8 9">CLL3-39</strain>
    </source>
</reference>
<keyword evidence="5 6" id="KW-0472">Membrane</keyword>
<keyword evidence="4 6" id="KW-1133">Transmembrane helix</keyword>
<accession>A0A6B2JF18</accession>
<evidence type="ECO:0000256" key="3">
    <source>
        <dbReference type="ARBA" id="ARBA00022692"/>
    </source>
</evidence>
<comment type="subcellular location">
    <subcellularLocation>
        <location evidence="1">Cell membrane</location>
        <topology evidence="1">Multi-pass membrane protein</topology>
    </subcellularLocation>
</comment>
<protein>
    <submittedName>
        <fullName evidence="8">FtsX-like permease family protein</fullName>
    </submittedName>
</protein>
<feature type="transmembrane region" description="Helical" evidence="6">
    <location>
        <begin position="318"/>
        <end position="343"/>
    </location>
</feature>
<evidence type="ECO:0000256" key="2">
    <source>
        <dbReference type="ARBA" id="ARBA00022475"/>
    </source>
</evidence>
<comment type="caution">
    <text evidence="8">The sequence shown here is derived from an EMBL/GenBank/DDBJ whole genome shotgun (WGS) entry which is preliminary data.</text>
</comment>
<feature type="transmembrane region" description="Helical" evidence="6">
    <location>
        <begin position="436"/>
        <end position="456"/>
    </location>
</feature>
<feature type="transmembrane region" description="Helical" evidence="6">
    <location>
        <begin position="271"/>
        <end position="294"/>
    </location>
</feature>
<feature type="transmembrane region" description="Helical" evidence="6">
    <location>
        <begin position="703"/>
        <end position="726"/>
    </location>
</feature>
<feature type="transmembrane region" description="Helical" evidence="6">
    <location>
        <begin position="364"/>
        <end position="384"/>
    </location>
</feature>
<sequence>MTRATLAAFLSHWRRAPLQFLALLAGLSLATALWTAVQAINAEARAAYDSAAGILGEADHDQLVAIDDGPIPIATFTALRRSGWLVSPVAEGQWQGQRLVGIDPLSAPFAPGEGTGFDLATFLAPPGQITGTAAALAAVPAELEAERIPDPTAAPGTLITDLAVAQRLLGLEGQASRLILMPGVPLGRPPLSDVAPGLVLQPASGAGEVDRLTRSFHLNLTAFGFLAFATGIFIANSAVGLAVEQRRPLVRTLRALGTPLPVILRCLSAELLLFAIAAAALGLALGLGLAALLLPDVSASLAGLYGADVPGTLSLRPAAVLAAVAMSLAGAGLAGASGLWQIARMPLLASAGGRAWAMRAGRGRAIQAATGAALLALAALLIPATGLPAAFALLAGLLLGAALLLPGLLSLALRAAAALARRPLAEWFWADSRQQLPGLSLALMALLLAMAANVGVSTMVSSFRTTFTGFLDQRLIADLYVDTTSAEEIAALEGAAARLLPLLSADRPLRGHPGELLGMRPDPAYRAAWGFLGAVPDVWDRLDAGAGVIVNEQFARAEGLQTGDVLSLGRELPVLGIYGDYGNPDWQAIVSEELFRQLYPEARPTRFGLIAEDPQALQAALVAGGIPAGRISDQAQVKAYSLSIFERTFTVTAALNAATLGTAALAILFSLLTIAGRRLPQLGPVWALGLTRGQLSALELARALMLAALTGLAAIPLGLALAWALLKRVNTAAFGWELPMALFPADYAQLFGLCLLAAALAALWPAWRLSRTAPAELLKVFAHDR</sequence>
<name>A0A6B2JF18_9RHOB</name>
<dbReference type="Proteomes" id="UP000474757">
    <property type="component" value="Unassembled WGS sequence"/>
</dbReference>
<keyword evidence="3 6" id="KW-0812">Transmembrane</keyword>
<dbReference type="GO" id="GO:0005886">
    <property type="term" value="C:plasma membrane"/>
    <property type="evidence" value="ECO:0007669"/>
    <property type="project" value="UniProtKB-SubCell"/>
</dbReference>
<dbReference type="RefSeq" id="WP_163889144.1">
    <property type="nucleotide sequence ID" value="NZ_JAAFYS010000001.1"/>
</dbReference>
<evidence type="ECO:0000313" key="8">
    <source>
        <dbReference type="EMBL" id="NDU99552.1"/>
    </source>
</evidence>
<evidence type="ECO:0000256" key="4">
    <source>
        <dbReference type="ARBA" id="ARBA00022989"/>
    </source>
</evidence>
<evidence type="ECO:0000256" key="1">
    <source>
        <dbReference type="ARBA" id="ARBA00004651"/>
    </source>
</evidence>
<feature type="transmembrane region" description="Helical" evidence="6">
    <location>
        <begin position="653"/>
        <end position="674"/>
    </location>
</feature>
<dbReference type="AlphaFoldDB" id="A0A6B2JF18"/>
<evidence type="ECO:0000256" key="5">
    <source>
        <dbReference type="ARBA" id="ARBA00023136"/>
    </source>
</evidence>
<dbReference type="EMBL" id="JAAGAB010000001">
    <property type="protein sequence ID" value="NDU99552.1"/>
    <property type="molecule type" value="Genomic_DNA"/>
</dbReference>
<keyword evidence="2" id="KW-1003">Cell membrane</keyword>
<evidence type="ECO:0000259" key="7">
    <source>
        <dbReference type="Pfam" id="PF02687"/>
    </source>
</evidence>
<gene>
    <name evidence="8" type="ORF">GZA08_01030</name>
</gene>
<feature type="domain" description="ABC3 transporter permease C-terminal" evidence="7">
    <location>
        <begin position="658"/>
        <end position="774"/>
    </location>
</feature>
<evidence type="ECO:0000256" key="6">
    <source>
        <dbReference type="SAM" id="Phobius"/>
    </source>
</evidence>
<feature type="transmembrane region" description="Helical" evidence="6">
    <location>
        <begin position="390"/>
        <end position="415"/>
    </location>
</feature>
<organism evidence="8 9">
    <name type="scientific">Pseudoroseicyclus tamaricis</name>
    <dbReference type="NCBI Taxonomy" id="2705421"/>
    <lineage>
        <taxon>Bacteria</taxon>
        <taxon>Pseudomonadati</taxon>
        <taxon>Pseudomonadota</taxon>
        <taxon>Alphaproteobacteria</taxon>
        <taxon>Rhodobacterales</taxon>
        <taxon>Paracoccaceae</taxon>
        <taxon>Pseudoroseicyclus</taxon>
    </lineage>
</organism>
<evidence type="ECO:0000313" key="9">
    <source>
        <dbReference type="Proteomes" id="UP000474757"/>
    </source>
</evidence>
<dbReference type="Pfam" id="PF02687">
    <property type="entry name" value="FtsX"/>
    <property type="match status" value="2"/>
</dbReference>
<feature type="transmembrane region" description="Helical" evidence="6">
    <location>
        <begin position="220"/>
        <end position="243"/>
    </location>
</feature>